<dbReference type="GO" id="GO:0017004">
    <property type="term" value="P:cytochrome complex assembly"/>
    <property type="evidence" value="ECO:0007669"/>
    <property type="project" value="UniProtKB-KW"/>
</dbReference>
<dbReference type="PROSITE" id="PS51352">
    <property type="entry name" value="THIOREDOXIN_2"/>
    <property type="match status" value="1"/>
</dbReference>
<evidence type="ECO:0000256" key="1">
    <source>
        <dbReference type="ARBA" id="ARBA00004196"/>
    </source>
</evidence>
<reference evidence="8" key="1">
    <citation type="submission" date="2022-01" db="EMBL/GenBank/DDBJ databases">
        <title>Nocardioidaceae gen. sp. A5X3R13.</title>
        <authorList>
            <person name="Lopez Marin M.A."/>
            <person name="Uhlik O."/>
        </authorList>
    </citation>
    <scope>NUCLEOTIDE SEQUENCE</scope>
    <source>
        <strain evidence="8">A5X3R13</strain>
    </source>
</reference>
<name>A0AA46TI06_9ACTN</name>
<organism evidence="8 9">
    <name type="scientific">Solicola gregarius</name>
    <dbReference type="NCBI Taxonomy" id="2908642"/>
    <lineage>
        <taxon>Bacteria</taxon>
        <taxon>Bacillati</taxon>
        <taxon>Actinomycetota</taxon>
        <taxon>Actinomycetes</taxon>
        <taxon>Propionibacteriales</taxon>
        <taxon>Nocardioidaceae</taxon>
        <taxon>Solicola</taxon>
    </lineage>
</organism>
<dbReference type="KEGG" id="sgrg:L0C25_00910"/>
<accession>A0AA46TI06</accession>
<dbReference type="CDD" id="cd02966">
    <property type="entry name" value="TlpA_like_family"/>
    <property type="match status" value="1"/>
</dbReference>
<keyword evidence="6" id="KW-1133">Transmembrane helix</keyword>
<evidence type="ECO:0000256" key="2">
    <source>
        <dbReference type="ARBA" id="ARBA00022748"/>
    </source>
</evidence>
<evidence type="ECO:0000313" key="9">
    <source>
        <dbReference type="Proteomes" id="UP001164390"/>
    </source>
</evidence>
<evidence type="ECO:0000256" key="6">
    <source>
        <dbReference type="SAM" id="Phobius"/>
    </source>
</evidence>
<evidence type="ECO:0000259" key="7">
    <source>
        <dbReference type="PROSITE" id="PS51352"/>
    </source>
</evidence>
<feature type="domain" description="Thioredoxin" evidence="7">
    <location>
        <begin position="59"/>
        <end position="201"/>
    </location>
</feature>
<evidence type="ECO:0000313" key="8">
    <source>
        <dbReference type="EMBL" id="UYM05671.1"/>
    </source>
</evidence>
<dbReference type="InterPro" id="IPR000866">
    <property type="entry name" value="AhpC/TSA"/>
</dbReference>
<dbReference type="GO" id="GO:0016491">
    <property type="term" value="F:oxidoreductase activity"/>
    <property type="evidence" value="ECO:0007669"/>
    <property type="project" value="InterPro"/>
</dbReference>
<dbReference type="PROSITE" id="PS00194">
    <property type="entry name" value="THIOREDOXIN_1"/>
    <property type="match status" value="1"/>
</dbReference>
<dbReference type="Proteomes" id="UP001164390">
    <property type="component" value="Chromosome"/>
</dbReference>
<dbReference type="RefSeq" id="WP_271634493.1">
    <property type="nucleotide sequence ID" value="NZ_CP094970.1"/>
</dbReference>
<keyword evidence="6" id="KW-0472">Membrane</keyword>
<keyword evidence="9" id="KW-1185">Reference proteome</keyword>
<evidence type="ECO:0000256" key="4">
    <source>
        <dbReference type="ARBA" id="ARBA00023157"/>
    </source>
</evidence>
<sequence length="217" mass="23061">MSRDTDRPSRRQRWVLVAMVVAGIAVAAVAWPGLWRGTSQESSSSASDLPEAGLAWYEPDERDSVPDVEGSTLGGERLALADLRGHIVVVNVWGSWCAPCREEAPDLARLARETRAEGVRFVGLDTRDNKAAARAFVDKYKIPYPSLYDPDGSLMVAFNGVIPINAVPSTLVVDPDGGVAARVVGKVTYATLRGLVDDVQAESGGGRGGVDGRRGSA</sequence>
<keyword evidence="2" id="KW-0201">Cytochrome c-type biogenesis</keyword>
<feature type="transmembrane region" description="Helical" evidence="6">
    <location>
        <begin position="12"/>
        <end position="35"/>
    </location>
</feature>
<dbReference type="EMBL" id="CP094970">
    <property type="protein sequence ID" value="UYM05671.1"/>
    <property type="molecule type" value="Genomic_DNA"/>
</dbReference>
<evidence type="ECO:0000256" key="5">
    <source>
        <dbReference type="ARBA" id="ARBA00023284"/>
    </source>
</evidence>
<dbReference type="AlphaFoldDB" id="A0AA46TI06"/>
<keyword evidence="4" id="KW-1015">Disulfide bond</keyword>
<dbReference type="PANTHER" id="PTHR42852">
    <property type="entry name" value="THIOL:DISULFIDE INTERCHANGE PROTEIN DSBE"/>
    <property type="match status" value="1"/>
</dbReference>
<keyword evidence="6" id="KW-0812">Transmembrane</keyword>
<dbReference type="InterPro" id="IPR036249">
    <property type="entry name" value="Thioredoxin-like_sf"/>
</dbReference>
<evidence type="ECO:0000256" key="3">
    <source>
        <dbReference type="ARBA" id="ARBA00022968"/>
    </source>
</evidence>
<protein>
    <submittedName>
        <fullName evidence="8">TlpA family protein disulfide reductase</fullName>
    </submittedName>
</protein>
<proteinExistence type="predicted"/>
<keyword evidence="3" id="KW-0735">Signal-anchor</keyword>
<dbReference type="InterPro" id="IPR013766">
    <property type="entry name" value="Thioredoxin_domain"/>
</dbReference>
<dbReference type="PANTHER" id="PTHR42852:SF6">
    <property type="entry name" value="THIOL:DISULFIDE INTERCHANGE PROTEIN DSBE"/>
    <property type="match status" value="1"/>
</dbReference>
<dbReference type="GO" id="GO:0016209">
    <property type="term" value="F:antioxidant activity"/>
    <property type="evidence" value="ECO:0007669"/>
    <property type="project" value="InterPro"/>
</dbReference>
<gene>
    <name evidence="8" type="ORF">L0C25_00910</name>
</gene>
<dbReference type="Gene3D" id="3.40.30.10">
    <property type="entry name" value="Glutaredoxin"/>
    <property type="match status" value="1"/>
</dbReference>
<dbReference type="GO" id="GO:0030313">
    <property type="term" value="C:cell envelope"/>
    <property type="evidence" value="ECO:0007669"/>
    <property type="project" value="UniProtKB-SubCell"/>
</dbReference>
<keyword evidence="5" id="KW-0676">Redox-active center</keyword>
<dbReference type="SUPFAM" id="SSF52833">
    <property type="entry name" value="Thioredoxin-like"/>
    <property type="match status" value="1"/>
</dbReference>
<dbReference type="Pfam" id="PF00578">
    <property type="entry name" value="AhpC-TSA"/>
    <property type="match status" value="1"/>
</dbReference>
<dbReference type="InterPro" id="IPR050553">
    <property type="entry name" value="Thioredoxin_ResA/DsbE_sf"/>
</dbReference>
<comment type="subcellular location">
    <subcellularLocation>
        <location evidence="1">Cell envelope</location>
    </subcellularLocation>
</comment>
<dbReference type="InterPro" id="IPR017937">
    <property type="entry name" value="Thioredoxin_CS"/>
</dbReference>